<gene>
    <name evidence="3" type="ORF">RDB_LOCUS75037</name>
</gene>
<comment type="caution">
    <text evidence="3">The sequence shown here is derived from an EMBL/GenBank/DDBJ whole genome shotgun (WGS) entry which is preliminary data.</text>
</comment>
<sequence>MDAFSRLASFFLFVFSLGLLVFALPTAPCGNNAFATLLSQDKVTVLFCLVAHPDAKFNTNTLFVDIQACTKVIVALGPVKLDAKVEPDIAAKIAAIILVIVKACVEVTVKLSLEVVLAIFAKRDLALKCLLVNIGICVEGIMIVIAKIVVSSRNDLLVKLNFKLCLVVFAAIHL</sequence>
<keyword evidence="2" id="KW-0732">Signal</keyword>
<keyword evidence="1" id="KW-1133">Transmembrane helix</keyword>
<feature type="transmembrane region" description="Helical" evidence="1">
    <location>
        <begin position="89"/>
        <end position="109"/>
    </location>
</feature>
<organism evidence="3 4">
    <name type="scientific">Rhizoctonia solani</name>
    <dbReference type="NCBI Taxonomy" id="456999"/>
    <lineage>
        <taxon>Eukaryota</taxon>
        <taxon>Fungi</taxon>
        <taxon>Dikarya</taxon>
        <taxon>Basidiomycota</taxon>
        <taxon>Agaricomycotina</taxon>
        <taxon>Agaricomycetes</taxon>
        <taxon>Cantharellales</taxon>
        <taxon>Ceratobasidiaceae</taxon>
        <taxon>Rhizoctonia</taxon>
    </lineage>
</organism>
<protein>
    <recommendedName>
        <fullName evidence="5">Transmembrane protein</fullName>
    </recommendedName>
</protein>
<keyword evidence="1" id="KW-0812">Transmembrane</keyword>
<feature type="chain" id="PRO_5034172837" description="Transmembrane protein" evidence="2">
    <location>
        <begin position="24"/>
        <end position="174"/>
    </location>
</feature>
<evidence type="ECO:0008006" key="5">
    <source>
        <dbReference type="Google" id="ProtNLM"/>
    </source>
</evidence>
<evidence type="ECO:0000256" key="2">
    <source>
        <dbReference type="SAM" id="SignalP"/>
    </source>
</evidence>
<feature type="signal peptide" evidence="2">
    <location>
        <begin position="1"/>
        <end position="23"/>
    </location>
</feature>
<name>A0A8H3H5C4_9AGAM</name>
<accession>A0A8H3H5C4</accession>
<feature type="transmembrane region" description="Helical" evidence="1">
    <location>
        <begin position="130"/>
        <end position="150"/>
    </location>
</feature>
<dbReference type="EMBL" id="CAJMWZ010003924">
    <property type="protein sequence ID" value="CAE6481173.1"/>
    <property type="molecule type" value="Genomic_DNA"/>
</dbReference>
<keyword evidence="1" id="KW-0472">Membrane</keyword>
<dbReference type="AlphaFoldDB" id="A0A8H3H5C4"/>
<evidence type="ECO:0000313" key="3">
    <source>
        <dbReference type="EMBL" id="CAE6481173.1"/>
    </source>
</evidence>
<evidence type="ECO:0000313" key="4">
    <source>
        <dbReference type="Proteomes" id="UP000663850"/>
    </source>
</evidence>
<proteinExistence type="predicted"/>
<dbReference type="Proteomes" id="UP000663850">
    <property type="component" value="Unassembled WGS sequence"/>
</dbReference>
<reference evidence="3" key="1">
    <citation type="submission" date="2021-01" db="EMBL/GenBank/DDBJ databases">
        <authorList>
            <person name="Kaushik A."/>
        </authorList>
    </citation>
    <scope>NUCLEOTIDE SEQUENCE</scope>
    <source>
        <strain evidence="3">Type strain: AG8-Rh-89/</strain>
    </source>
</reference>
<evidence type="ECO:0000256" key="1">
    <source>
        <dbReference type="SAM" id="Phobius"/>
    </source>
</evidence>